<proteinExistence type="predicted"/>
<dbReference type="RefSeq" id="WP_394824710.1">
    <property type="nucleotide sequence ID" value="NZ_CP089984.1"/>
</dbReference>
<accession>A0ABZ2LXL3</accession>
<keyword evidence="2" id="KW-1185">Reference proteome</keyword>
<evidence type="ECO:0000313" key="1">
    <source>
        <dbReference type="EMBL" id="WXB15085.1"/>
    </source>
</evidence>
<name>A0ABZ2LXL3_9BACT</name>
<organism evidence="1 2">
    <name type="scientific">Pendulispora albinea</name>
    <dbReference type="NCBI Taxonomy" id="2741071"/>
    <lineage>
        <taxon>Bacteria</taxon>
        <taxon>Pseudomonadati</taxon>
        <taxon>Myxococcota</taxon>
        <taxon>Myxococcia</taxon>
        <taxon>Myxococcales</taxon>
        <taxon>Sorangiineae</taxon>
        <taxon>Pendulisporaceae</taxon>
        <taxon>Pendulispora</taxon>
    </lineage>
</organism>
<reference evidence="1 2" key="1">
    <citation type="submission" date="2021-12" db="EMBL/GenBank/DDBJ databases">
        <title>Discovery of the Pendulisporaceae a myxobacterial family with distinct sporulation behavior and unique specialized metabolism.</title>
        <authorList>
            <person name="Garcia R."/>
            <person name="Popoff A."/>
            <person name="Bader C.D."/>
            <person name="Loehr J."/>
            <person name="Walesch S."/>
            <person name="Walt C."/>
            <person name="Boldt J."/>
            <person name="Bunk B."/>
            <person name="Haeckl F.J.F.P.J."/>
            <person name="Gunesch A.P."/>
            <person name="Birkelbach J."/>
            <person name="Nuebel U."/>
            <person name="Pietschmann T."/>
            <person name="Bach T."/>
            <person name="Mueller R."/>
        </authorList>
    </citation>
    <scope>NUCLEOTIDE SEQUENCE [LARGE SCALE GENOMIC DNA]</scope>
    <source>
        <strain evidence="1 2">MSr11954</strain>
    </source>
</reference>
<evidence type="ECO:0000313" key="2">
    <source>
        <dbReference type="Proteomes" id="UP001370348"/>
    </source>
</evidence>
<protein>
    <submittedName>
        <fullName evidence="1">Uncharacterized protein</fullName>
    </submittedName>
</protein>
<sequence length="129" mass="14752">MTFHDPLVRAFEEASIDPATFHHREHLYVAWCYLRALPLEEALARFVHHLRALTVALGAPGKFHATITWLYVVLLDQAMERSPGASFDELLAENPALLDHREGALLLHYDRGQLDSPEARRRFVLPTRS</sequence>
<dbReference type="EMBL" id="CP089984">
    <property type="protein sequence ID" value="WXB15085.1"/>
    <property type="molecule type" value="Genomic_DNA"/>
</dbReference>
<gene>
    <name evidence="1" type="ORF">LZC94_45615</name>
</gene>
<dbReference type="Proteomes" id="UP001370348">
    <property type="component" value="Chromosome"/>
</dbReference>